<evidence type="ECO:0000256" key="9">
    <source>
        <dbReference type="ARBA" id="ARBA00023136"/>
    </source>
</evidence>
<gene>
    <name evidence="14" type="ORF">FHK92_21405</name>
</gene>
<evidence type="ECO:0000256" key="5">
    <source>
        <dbReference type="ARBA" id="ARBA00022519"/>
    </source>
</evidence>
<dbReference type="AlphaFoldDB" id="A0A7V8ZUP2"/>
<dbReference type="SUPFAM" id="SSF158544">
    <property type="entry name" value="GspK insert domain-like"/>
    <property type="match status" value="1"/>
</dbReference>
<dbReference type="RefSeq" id="WP_181289743.1">
    <property type="nucleotide sequence ID" value="NZ_VDLV01000041.1"/>
</dbReference>
<accession>A0A7V8ZUP2</accession>
<keyword evidence="7" id="KW-0653">Protein transport</keyword>
<dbReference type="InterPro" id="IPR045584">
    <property type="entry name" value="Pilin-like"/>
</dbReference>
<dbReference type="InterPro" id="IPR010994">
    <property type="entry name" value="RuvA_2-like"/>
</dbReference>
<dbReference type="PIRSF" id="PIRSF002786">
    <property type="entry name" value="XcpX"/>
    <property type="match status" value="1"/>
</dbReference>
<dbReference type="PANTHER" id="PTHR38831">
    <property type="entry name" value="TYPE II SECRETION SYSTEM PROTEIN K"/>
    <property type="match status" value="1"/>
</dbReference>
<keyword evidence="9 10" id="KW-0472">Membrane</keyword>
<dbReference type="Gene3D" id="3.30.1300.30">
    <property type="entry name" value="GSPII I/J protein-like"/>
    <property type="match status" value="1"/>
</dbReference>
<dbReference type="Pfam" id="PF21687">
    <property type="entry name" value="T2SSK_1st"/>
    <property type="match status" value="1"/>
</dbReference>
<dbReference type="SUPFAM" id="SSF47781">
    <property type="entry name" value="RuvA domain 2-like"/>
    <property type="match status" value="1"/>
</dbReference>
<organism evidence="14 15">
    <name type="scientific">Pseudomonas brassicacearum subsp. neoaurantiaca</name>
    <dbReference type="NCBI Taxonomy" id="494916"/>
    <lineage>
        <taxon>Bacteria</taxon>
        <taxon>Pseudomonadati</taxon>
        <taxon>Pseudomonadota</taxon>
        <taxon>Gammaproteobacteria</taxon>
        <taxon>Pseudomonadales</taxon>
        <taxon>Pseudomonadaceae</taxon>
        <taxon>Pseudomonas</taxon>
    </lineage>
</organism>
<evidence type="ECO:0000259" key="12">
    <source>
        <dbReference type="Pfam" id="PF03934"/>
    </source>
</evidence>
<evidence type="ECO:0000256" key="3">
    <source>
        <dbReference type="ARBA" id="ARBA00022448"/>
    </source>
</evidence>
<evidence type="ECO:0000313" key="14">
    <source>
        <dbReference type="EMBL" id="MBA1380329.1"/>
    </source>
</evidence>
<comment type="subcellular location">
    <subcellularLocation>
        <location evidence="1 10">Cell inner membrane</location>
    </subcellularLocation>
</comment>
<evidence type="ECO:0000256" key="7">
    <source>
        <dbReference type="ARBA" id="ARBA00022927"/>
    </source>
</evidence>
<feature type="domain" description="T2SS protein K first SAM-like" evidence="13">
    <location>
        <begin position="96"/>
        <end position="210"/>
    </location>
</feature>
<proteinExistence type="inferred from homology"/>
<dbReference type="GO" id="GO:0009306">
    <property type="term" value="P:protein secretion"/>
    <property type="evidence" value="ECO:0007669"/>
    <property type="project" value="InterPro"/>
</dbReference>
<evidence type="ECO:0000256" key="8">
    <source>
        <dbReference type="ARBA" id="ARBA00022989"/>
    </source>
</evidence>
<dbReference type="NCBIfam" id="NF037980">
    <property type="entry name" value="T2SS_GspK"/>
    <property type="match status" value="1"/>
</dbReference>
<dbReference type="InterPro" id="IPR038072">
    <property type="entry name" value="GspK_central_sf"/>
</dbReference>
<dbReference type="EMBL" id="VDLV01000041">
    <property type="protein sequence ID" value="MBA1380329.1"/>
    <property type="molecule type" value="Genomic_DNA"/>
</dbReference>
<dbReference type="Gene3D" id="1.10.40.60">
    <property type="entry name" value="EpsJ-like"/>
    <property type="match status" value="2"/>
</dbReference>
<evidence type="ECO:0000313" key="15">
    <source>
        <dbReference type="Proteomes" id="UP000572407"/>
    </source>
</evidence>
<keyword evidence="4 10" id="KW-1003">Cell membrane</keyword>
<evidence type="ECO:0000256" key="11">
    <source>
        <dbReference type="SAM" id="MobiDB-lite"/>
    </source>
</evidence>
<dbReference type="Pfam" id="PF03934">
    <property type="entry name" value="T2SSK"/>
    <property type="match status" value="1"/>
</dbReference>
<keyword evidence="5 10" id="KW-0997">Cell inner membrane</keyword>
<keyword evidence="8" id="KW-1133">Transmembrane helix</keyword>
<reference evidence="14 15" key="1">
    <citation type="submission" date="2019-06" db="EMBL/GenBank/DDBJ databases">
        <title>Analysis of the biodiversity of Brassica napus bacterial endophytes for the selection of potential efficient biofertilizers for rapeseed crops.</title>
        <authorList>
            <person name="Jimenez-Gomez A."/>
            <person name="Saati-Santamaria Z."/>
            <person name="Menendez E."/>
            <person name="Rivas R."/>
            <person name="Mateos P.F."/>
            <person name="Velazquez E."/>
            <person name="Garcia-Fraile P."/>
        </authorList>
    </citation>
    <scope>NUCLEOTIDE SEQUENCE [LARGE SCALE GENOMIC DNA]</scope>
    <source>
        <strain evidence="14 15">CDVBN10</strain>
    </source>
</reference>
<dbReference type="Proteomes" id="UP000572407">
    <property type="component" value="Unassembled WGS sequence"/>
</dbReference>
<dbReference type="SUPFAM" id="SSF54523">
    <property type="entry name" value="Pili subunits"/>
    <property type="match status" value="1"/>
</dbReference>
<feature type="region of interest" description="Disordered" evidence="11">
    <location>
        <begin position="145"/>
        <end position="178"/>
    </location>
</feature>
<comment type="caution">
    <text evidence="14">The sequence shown here is derived from an EMBL/GenBank/DDBJ whole genome shotgun (WGS) entry which is preliminary data.</text>
</comment>
<dbReference type="InterPro" id="IPR049179">
    <property type="entry name" value="T2SSK_SAM-like_2nd"/>
</dbReference>
<sequence length="314" mass="34758">MAVISALLVATVVAVIAAGMIARQVQVTRSVESESQRVRGAWLSNGVLEWTRQVLWQQRLREPMTRLDQAWAQPLRGVRLDAESGVFDGHISDEQSKFNLRNLILDGQLDTLEVAVFERLCAELGVPVAQGNRIVQRVVEAYPKRLRPPPPASSAAPGFDSGRLTSPDAESQPLPATRPMLRGLDDLAGLPGIDLAALERLRPYVTVLPAPTWVNGNTTTAQVLAARVPGMSVAQAQALIAERDRGQWFINSGDFLNRLRVPQMSTEQLRLGITSEWFLLRGQATVEQRRFGVQALFYRSEQRRPQVVWSRVGA</sequence>
<dbReference type="InterPro" id="IPR005628">
    <property type="entry name" value="GspK"/>
</dbReference>
<comment type="similarity">
    <text evidence="2 10">Belongs to the GSP K family.</text>
</comment>
<dbReference type="GO" id="GO:0005886">
    <property type="term" value="C:plasma membrane"/>
    <property type="evidence" value="ECO:0007669"/>
    <property type="project" value="UniProtKB-SubCell"/>
</dbReference>
<dbReference type="InterPro" id="IPR049031">
    <property type="entry name" value="T2SSK_SAM-like_1st"/>
</dbReference>
<evidence type="ECO:0000256" key="2">
    <source>
        <dbReference type="ARBA" id="ARBA00007246"/>
    </source>
</evidence>
<evidence type="ECO:0000256" key="10">
    <source>
        <dbReference type="PIRNR" id="PIRNR002786"/>
    </source>
</evidence>
<dbReference type="PANTHER" id="PTHR38831:SF1">
    <property type="entry name" value="TYPE II SECRETION SYSTEM PROTEIN K-RELATED"/>
    <property type="match status" value="1"/>
</dbReference>
<feature type="domain" description="T2SS protein K second SAM-like" evidence="12">
    <location>
        <begin position="214"/>
        <end position="266"/>
    </location>
</feature>
<name>A0A7V8ZUP2_9PSED</name>
<evidence type="ECO:0000256" key="6">
    <source>
        <dbReference type="ARBA" id="ARBA00022692"/>
    </source>
</evidence>
<evidence type="ECO:0000256" key="4">
    <source>
        <dbReference type="ARBA" id="ARBA00022475"/>
    </source>
</evidence>
<keyword evidence="6" id="KW-0812">Transmembrane</keyword>
<evidence type="ECO:0000256" key="1">
    <source>
        <dbReference type="ARBA" id="ARBA00004533"/>
    </source>
</evidence>
<evidence type="ECO:0000259" key="13">
    <source>
        <dbReference type="Pfam" id="PF21687"/>
    </source>
</evidence>
<keyword evidence="3 10" id="KW-0813">Transport</keyword>
<protein>
    <recommendedName>
        <fullName evidence="10">Type II secretion system protein K</fullName>
    </recommendedName>
</protein>